<gene>
    <name evidence="10" type="ORF">F2Q65_11900</name>
</gene>
<dbReference type="SUPFAM" id="SSF51735">
    <property type="entry name" value="NAD(P)-binding Rossmann-fold domains"/>
    <property type="match status" value="1"/>
</dbReference>
<dbReference type="EMBL" id="VWXX01000018">
    <property type="protein sequence ID" value="KAA6184539.1"/>
    <property type="molecule type" value="Genomic_DNA"/>
</dbReference>
<dbReference type="InterPro" id="IPR054835">
    <property type="entry name" value="G3PDH_Arsen"/>
</dbReference>
<dbReference type="SMART" id="SM00846">
    <property type="entry name" value="Gp_dh_N"/>
    <property type="match status" value="1"/>
</dbReference>
<protein>
    <recommendedName>
        <fullName evidence="8">Glyceraldehyde-3-phosphate dehydrogenase</fullName>
        <ecNumber evidence="8">1.2.1.-</ecNumber>
    </recommendedName>
</protein>
<dbReference type="InterPro" id="IPR020828">
    <property type="entry name" value="GlycerAld_3-P_DH_NAD(P)-bd"/>
</dbReference>
<dbReference type="InterPro" id="IPR052978">
    <property type="entry name" value="GAP_dehydrogenase"/>
</dbReference>
<evidence type="ECO:0000256" key="8">
    <source>
        <dbReference type="RuleBase" id="RU361160"/>
    </source>
</evidence>
<dbReference type="Pfam" id="PF00044">
    <property type="entry name" value="Gp_dh_N"/>
    <property type="match status" value="1"/>
</dbReference>
<feature type="binding site" evidence="4">
    <location>
        <position position="241"/>
    </location>
    <ligand>
        <name>D-glyceraldehyde 3-phosphate</name>
        <dbReference type="ChEBI" id="CHEBI:59776"/>
    </ligand>
</feature>
<dbReference type="PRINTS" id="PR00078">
    <property type="entry name" value="G3PDHDRGNASE"/>
</dbReference>
<sequence length="346" mass="37378">MTIKIGINGFGRMGRLGLRAAWDHQQAQGGDSGPALEFVQINEIACDAAGSAHLLAFDSVHGPWAHACSGDGDQLHIDGQALGYSSHKTIAEGDWSGCDIVIEATGKHHKQPELLQGYFEQGVKKVLVAAPTKGALDIVYGVNQHRYDPAEHHLVTAASCTTNCLAPVVKVMHEQIGILHGSMTTIHNITNTQRIVDLGHKDLRRARACGQSLIPTTTGSAKAITKIFPELEGKLNGHAIRVPLLNASLTDFVFEAARPVTAEEINALFKVAAEGELAGILGYEERPLVSVDYLNDPRSSIVDALSTLVVAGTQVKVYAWYDNEWGYVNRMMDIVRLVAKSLKFEG</sequence>
<dbReference type="InterPro" id="IPR020831">
    <property type="entry name" value="GlycerAld/Erythrose_P_DH"/>
</dbReference>
<dbReference type="GO" id="GO:0050661">
    <property type="term" value="F:NADP binding"/>
    <property type="evidence" value="ECO:0007669"/>
    <property type="project" value="InterPro"/>
</dbReference>
<dbReference type="AlphaFoldDB" id="A0A5M8FIM1"/>
<accession>A0A5M8FIM1</accession>
<dbReference type="GO" id="GO:0006006">
    <property type="term" value="P:glucose metabolic process"/>
    <property type="evidence" value="ECO:0007669"/>
    <property type="project" value="InterPro"/>
</dbReference>
<keyword evidence="2 8" id="KW-0560">Oxidoreductase</keyword>
<feature type="binding site" evidence="5">
    <location>
        <position position="323"/>
    </location>
    <ligand>
        <name>NAD(+)</name>
        <dbReference type="ChEBI" id="CHEBI:57540"/>
    </ligand>
</feature>
<dbReference type="NCBIfam" id="NF033735">
    <property type="entry name" value="G3PDH_Arsen"/>
    <property type="match status" value="1"/>
</dbReference>
<evidence type="ECO:0000256" key="6">
    <source>
        <dbReference type="PIRSR" id="PIRSR000149-4"/>
    </source>
</evidence>
<dbReference type="InterPro" id="IPR020829">
    <property type="entry name" value="GlycerAld_3-P_DH_cat"/>
</dbReference>
<keyword evidence="5" id="KW-0520">NAD</keyword>
<dbReference type="PANTHER" id="PTHR42955">
    <property type="entry name" value="GLYCERALDEHYDE-3-PHOSPHATE DEHYDROGENASE"/>
    <property type="match status" value="1"/>
</dbReference>
<dbReference type="NCBIfam" id="TIGR01534">
    <property type="entry name" value="GAPDH-I"/>
    <property type="match status" value="1"/>
</dbReference>
<evidence type="ECO:0000256" key="1">
    <source>
        <dbReference type="ARBA" id="ARBA00007406"/>
    </source>
</evidence>
<dbReference type="PIRSF" id="PIRSF000149">
    <property type="entry name" value="GAP_DH"/>
    <property type="match status" value="1"/>
</dbReference>
<dbReference type="InterPro" id="IPR036291">
    <property type="entry name" value="NAD(P)-bd_dom_sf"/>
</dbReference>
<proteinExistence type="inferred from homology"/>
<dbReference type="GO" id="GO:0051287">
    <property type="term" value="F:NAD binding"/>
    <property type="evidence" value="ECO:0007669"/>
    <property type="project" value="InterPro"/>
</dbReference>
<dbReference type="PROSITE" id="PS00071">
    <property type="entry name" value="GAPDH"/>
    <property type="match status" value="1"/>
</dbReference>
<dbReference type="Proteomes" id="UP000322981">
    <property type="component" value="Unassembled WGS sequence"/>
</dbReference>
<dbReference type="InterPro" id="IPR006424">
    <property type="entry name" value="Glyceraldehyde-3-P_DH_1"/>
</dbReference>
<evidence type="ECO:0000256" key="5">
    <source>
        <dbReference type="PIRSR" id="PIRSR000149-3"/>
    </source>
</evidence>
<dbReference type="EC" id="1.2.1.-" evidence="8"/>
<evidence type="ECO:0000259" key="9">
    <source>
        <dbReference type="SMART" id="SM00846"/>
    </source>
</evidence>
<dbReference type="GO" id="GO:0016620">
    <property type="term" value="F:oxidoreductase activity, acting on the aldehyde or oxo group of donors, NAD or NADP as acceptor"/>
    <property type="evidence" value="ECO:0007669"/>
    <property type="project" value="InterPro"/>
</dbReference>
<name>A0A5M8FIM1_9GAMM</name>
<dbReference type="PANTHER" id="PTHR42955:SF1">
    <property type="entry name" value="GLYCERALDEHYDE-3-PHOSPHATE DEHYDROGENASE"/>
    <property type="match status" value="1"/>
</dbReference>
<feature type="binding site" evidence="4">
    <location>
        <begin position="218"/>
        <end position="219"/>
    </location>
    <ligand>
        <name>D-glyceraldehyde 3-phosphate</name>
        <dbReference type="ChEBI" id="CHEBI:59776"/>
    </ligand>
</feature>
<organism evidence="10 11">
    <name type="scientific">Thiohalocapsa marina</name>
    <dbReference type="NCBI Taxonomy" id="424902"/>
    <lineage>
        <taxon>Bacteria</taxon>
        <taxon>Pseudomonadati</taxon>
        <taxon>Pseudomonadota</taxon>
        <taxon>Gammaproteobacteria</taxon>
        <taxon>Chromatiales</taxon>
        <taxon>Chromatiaceae</taxon>
        <taxon>Thiohalocapsa</taxon>
    </lineage>
</organism>
<evidence type="ECO:0000256" key="3">
    <source>
        <dbReference type="PIRSR" id="PIRSR000149-1"/>
    </source>
</evidence>
<comment type="similarity">
    <text evidence="1 7">Belongs to the glyceraldehyde-3-phosphate dehydrogenase family.</text>
</comment>
<dbReference type="SUPFAM" id="SSF55347">
    <property type="entry name" value="Glyceraldehyde-3-phosphate dehydrogenase-like, C-terminal domain"/>
    <property type="match status" value="1"/>
</dbReference>
<keyword evidence="11" id="KW-1185">Reference proteome</keyword>
<dbReference type="Pfam" id="PF02800">
    <property type="entry name" value="Gp_dh_C"/>
    <property type="match status" value="1"/>
</dbReference>
<reference evidence="10 11" key="1">
    <citation type="submission" date="2019-09" db="EMBL/GenBank/DDBJ databases">
        <title>Whole-genome sequence of the purple sulfur bacterium Thiohalocapsa marina DSM 19078.</title>
        <authorList>
            <person name="Kyndt J.A."/>
            <person name="Meyer T.E."/>
        </authorList>
    </citation>
    <scope>NUCLEOTIDE SEQUENCE [LARGE SCALE GENOMIC DNA]</scope>
    <source>
        <strain evidence="10 11">DSM 19078</strain>
    </source>
</reference>
<dbReference type="RefSeq" id="WP_150093638.1">
    <property type="nucleotide sequence ID" value="NZ_JBFUOH010000092.1"/>
</dbReference>
<feature type="binding site" evidence="4">
    <location>
        <position position="190"/>
    </location>
    <ligand>
        <name>D-glyceraldehyde 3-phosphate</name>
        <dbReference type="ChEBI" id="CHEBI:59776"/>
    </ligand>
</feature>
<keyword evidence="5" id="KW-0547">Nucleotide-binding</keyword>
<dbReference type="Gene3D" id="3.30.360.10">
    <property type="entry name" value="Dihydrodipicolinate Reductase, domain 2"/>
    <property type="match status" value="1"/>
</dbReference>
<evidence type="ECO:0000256" key="2">
    <source>
        <dbReference type="ARBA" id="ARBA00023002"/>
    </source>
</evidence>
<comment type="caution">
    <text evidence="10">The sequence shown here is derived from an EMBL/GenBank/DDBJ whole genome shotgun (WGS) entry which is preliminary data.</text>
</comment>
<dbReference type="CDD" id="cd18126">
    <property type="entry name" value="GAPDH_I_C"/>
    <property type="match status" value="1"/>
</dbReference>
<feature type="domain" description="Glyceraldehyde 3-phosphate dehydrogenase NAD(P) binding" evidence="9">
    <location>
        <begin position="3"/>
        <end position="160"/>
    </location>
</feature>
<feature type="binding site" evidence="4">
    <location>
        <begin position="159"/>
        <end position="161"/>
    </location>
    <ligand>
        <name>D-glyceraldehyde 3-phosphate</name>
        <dbReference type="ChEBI" id="CHEBI:59776"/>
    </ligand>
</feature>
<feature type="active site" description="Nucleophile" evidence="3">
    <location>
        <position position="160"/>
    </location>
</feature>
<evidence type="ECO:0000256" key="7">
    <source>
        <dbReference type="RuleBase" id="RU000397"/>
    </source>
</evidence>
<evidence type="ECO:0000256" key="4">
    <source>
        <dbReference type="PIRSR" id="PIRSR000149-2"/>
    </source>
</evidence>
<evidence type="ECO:0000313" key="11">
    <source>
        <dbReference type="Proteomes" id="UP000322981"/>
    </source>
</evidence>
<feature type="site" description="Activates thiol group during catalysis" evidence="6">
    <location>
        <position position="187"/>
    </location>
</feature>
<dbReference type="FunFam" id="3.30.360.10:FF:000002">
    <property type="entry name" value="Glyceraldehyde-3-phosphate dehydrogenase"/>
    <property type="match status" value="1"/>
</dbReference>
<dbReference type="Gene3D" id="3.40.50.720">
    <property type="entry name" value="NAD(P)-binding Rossmann-like Domain"/>
    <property type="match status" value="1"/>
</dbReference>
<dbReference type="OrthoDB" id="9803304at2"/>
<dbReference type="InterPro" id="IPR020830">
    <property type="entry name" value="GlycerAld_3-P_DH_AS"/>
</dbReference>
<evidence type="ECO:0000313" key="10">
    <source>
        <dbReference type="EMBL" id="KAA6184539.1"/>
    </source>
</evidence>